<dbReference type="KEGG" id="pry:Prubr_71930"/>
<accession>A0A810N967</accession>
<evidence type="ECO:0000256" key="1">
    <source>
        <dbReference type="SAM" id="MobiDB-lite"/>
    </source>
</evidence>
<feature type="region of interest" description="Disordered" evidence="1">
    <location>
        <begin position="249"/>
        <end position="272"/>
    </location>
</feature>
<sequence>MSDWSEVRDIEGRPGSEVAALLLRLERTPDAGLWKELDNRLIVEMECWCSAGFAALPRLGALARIGTGGTRDRALVLASTIVATLHRNHAYDYLVRTVPSALAALHRAARSRLPGTTGPEFHRYFRAALAFAGYTFWATISLDFSDEHYQVGCPHCAVRLMIVIGDYGRYCAIRDEWEGDVRRVPLRPADVADFDGIRRWMYDSAVAGGDPVLAEGLTYLFGDATCGDCGSVFTVADWYEAENGPAQPIDPVVPRVDRSGWRQPDSSVGHRR</sequence>
<evidence type="ECO:0000313" key="3">
    <source>
        <dbReference type="Proteomes" id="UP000680866"/>
    </source>
</evidence>
<protein>
    <submittedName>
        <fullName evidence="2">Uncharacterized protein</fullName>
    </submittedName>
</protein>
<gene>
    <name evidence="2" type="ORF">Prubr_71930</name>
</gene>
<organism evidence="2 3">
    <name type="scientific">Polymorphospora rubra</name>
    <dbReference type="NCBI Taxonomy" id="338584"/>
    <lineage>
        <taxon>Bacteria</taxon>
        <taxon>Bacillati</taxon>
        <taxon>Actinomycetota</taxon>
        <taxon>Actinomycetes</taxon>
        <taxon>Micromonosporales</taxon>
        <taxon>Micromonosporaceae</taxon>
        <taxon>Polymorphospora</taxon>
    </lineage>
</organism>
<dbReference type="EMBL" id="AP023359">
    <property type="protein sequence ID" value="BCJ70172.1"/>
    <property type="molecule type" value="Genomic_DNA"/>
</dbReference>
<dbReference type="RefSeq" id="WP_212819906.1">
    <property type="nucleotide sequence ID" value="NZ_AP023359.1"/>
</dbReference>
<keyword evidence="3" id="KW-1185">Reference proteome</keyword>
<dbReference type="AlphaFoldDB" id="A0A810N967"/>
<evidence type="ECO:0000313" key="2">
    <source>
        <dbReference type="EMBL" id="BCJ70172.1"/>
    </source>
</evidence>
<proteinExistence type="predicted"/>
<dbReference type="Proteomes" id="UP000680866">
    <property type="component" value="Chromosome"/>
</dbReference>
<name>A0A810N967_9ACTN</name>
<reference evidence="2" key="1">
    <citation type="submission" date="2020-08" db="EMBL/GenBank/DDBJ databases">
        <title>Whole genome shotgun sequence of Polymorphospora rubra NBRC 101157.</title>
        <authorList>
            <person name="Komaki H."/>
            <person name="Tamura T."/>
        </authorList>
    </citation>
    <scope>NUCLEOTIDE SEQUENCE</scope>
    <source>
        <strain evidence="2">NBRC 101157</strain>
    </source>
</reference>